<evidence type="ECO:0000313" key="2">
    <source>
        <dbReference type="EMBL" id="SFN61534.1"/>
    </source>
</evidence>
<keyword evidence="1" id="KW-1133">Transmembrane helix</keyword>
<feature type="transmembrane region" description="Helical" evidence="1">
    <location>
        <begin position="50"/>
        <end position="69"/>
    </location>
</feature>
<sequence length="168" mass="19683">MKLLKSLISFTYNFFIVLTVLMFIVLAMIWTNTPEKLIALFNEDFDTTYVFTISFVVELFSYVLFFIILQRMKIVVSNFYNKNYFNLENSKYIKQIGWVIIITFLIDDILLPYIIPYIEGISGKEIFVNFVEILYLASSKLFIGLFLLGIGKAFELGLKQQQENELTI</sequence>
<dbReference type="EMBL" id="FOVI01000008">
    <property type="protein sequence ID" value="SFN61534.1"/>
    <property type="molecule type" value="Genomic_DNA"/>
</dbReference>
<proteinExistence type="predicted"/>
<keyword evidence="3" id="KW-1185">Reference proteome</keyword>
<accession>A0A1I5AGD8</accession>
<dbReference type="RefSeq" id="WP_091521656.1">
    <property type="nucleotide sequence ID" value="NZ_FOVI01000008.1"/>
</dbReference>
<feature type="transmembrane region" description="Helical" evidence="1">
    <location>
        <begin position="96"/>
        <end position="115"/>
    </location>
</feature>
<evidence type="ECO:0008006" key="4">
    <source>
        <dbReference type="Google" id="ProtNLM"/>
    </source>
</evidence>
<dbReference type="AlphaFoldDB" id="A0A1I5AGD8"/>
<dbReference type="OrthoDB" id="1444717at2"/>
<keyword evidence="1" id="KW-0472">Membrane</keyword>
<gene>
    <name evidence="2" type="ORF">SAMN05421741_10839</name>
</gene>
<dbReference type="STRING" id="913024.SAMN05421741_10839"/>
<keyword evidence="1" id="KW-0812">Transmembrane</keyword>
<feature type="transmembrane region" description="Helical" evidence="1">
    <location>
        <begin position="127"/>
        <end position="150"/>
    </location>
</feature>
<name>A0A1I5AGD8_9FLAO</name>
<organism evidence="2 3">
    <name type="scientific">Paenimyroides ummariense</name>
    <dbReference type="NCBI Taxonomy" id="913024"/>
    <lineage>
        <taxon>Bacteria</taxon>
        <taxon>Pseudomonadati</taxon>
        <taxon>Bacteroidota</taxon>
        <taxon>Flavobacteriia</taxon>
        <taxon>Flavobacteriales</taxon>
        <taxon>Flavobacteriaceae</taxon>
        <taxon>Paenimyroides</taxon>
    </lineage>
</organism>
<protein>
    <recommendedName>
        <fullName evidence="4">DUF2975 domain-containing protein</fullName>
    </recommendedName>
</protein>
<feature type="transmembrane region" description="Helical" evidence="1">
    <location>
        <begin position="12"/>
        <end position="30"/>
    </location>
</feature>
<dbReference type="Proteomes" id="UP000199036">
    <property type="component" value="Unassembled WGS sequence"/>
</dbReference>
<evidence type="ECO:0000256" key="1">
    <source>
        <dbReference type="SAM" id="Phobius"/>
    </source>
</evidence>
<evidence type="ECO:0000313" key="3">
    <source>
        <dbReference type="Proteomes" id="UP000199036"/>
    </source>
</evidence>
<reference evidence="3" key="1">
    <citation type="submission" date="2016-10" db="EMBL/GenBank/DDBJ databases">
        <authorList>
            <person name="Varghese N."/>
            <person name="Submissions S."/>
        </authorList>
    </citation>
    <scope>NUCLEOTIDE SEQUENCE [LARGE SCALE GENOMIC DNA]</scope>
    <source>
        <strain evidence="3">DS-12</strain>
    </source>
</reference>